<dbReference type="Gene3D" id="1.10.10.60">
    <property type="entry name" value="Homeodomain-like"/>
    <property type="match status" value="1"/>
</dbReference>
<dbReference type="PANTHER" id="PTHR35004">
    <property type="entry name" value="TRANSPOSASE RV3428C-RELATED"/>
    <property type="match status" value="1"/>
</dbReference>
<dbReference type="PANTHER" id="PTHR35004:SF8">
    <property type="entry name" value="TRANSPOSASE RV3428C-RELATED"/>
    <property type="match status" value="1"/>
</dbReference>
<proteinExistence type="inferred from homology"/>
<dbReference type="InterPro" id="IPR009057">
    <property type="entry name" value="Homeodomain-like_sf"/>
</dbReference>
<dbReference type="Gene3D" id="3.30.420.10">
    <property type="entry name" value="Ribonuclease H-like superfamily/Ribonuclease H"/>
    <property type="match status" value="1"/>
</dbReference>
<comment type="similarity">
    <text evidence="1">Belongs to the transposase IS21/IS408/IS1162 family.</text>
</comment>
<evidence type="ECO:0000313" key="4">
    <source>
        <dbReference type="EMBL" id="RAI38093.1"/>
    </source>
</evidence>
<organism evidence="4 5">
    <name type="scientific">Rhodoplanes elegans</name>
    <dbReference type="NCBI Taxonomy" id="29408"/>
    <lineage>
        <taxon>Bacteria</taxon>
        <taxon>Pseudomonadati</taxon>
        <taxon>Pseudomonadota</taxon>
        <taxon>Alphaproteobacteria</taxon>
        <taxon>Hyphomicrobiales</taxon>
        <taxon>Nitrobacteraceae</taxon>
        <taxon>Rhodoplanes</taxon>
    </lineage>
</organism>
<dbReference type="EMBL" id="NPEU01000143">
    <property type="protein sequence ID" value="RAI38093.1"/>
    <property type="molecule type" value="Genomic_DNA"/>
</dbReference>
<dbReference type="InterPro" id="IPR001584">
    <property type="entry name" value="Integrase_cat-core"/>
</dbReference>
<dbReference type="Proteomes" id="UP000248863">
    <property type="component" value="Unassembled WGS sequence"/>
</dbReference>
<dbReference type="NCBIfam" id="NF033546">
    <property type="entry name" value="transpos_IS21"/>
    <property type="match status" value="1"/>
</dbReference>
<comment type="caution">
    <text evidence="4">The sequence shown here is derived from an EMBL/GenBank/DDBJ whole genome shotgun (WGS) entry which is preliminary data.</text>
</comment>
<sequence>MPARRELTMRQLRQMLRLHHDGVRTREIARTLGVARSTIQDNLKRATAAGLGWPLPADLGDDELERRLFQRPGVGLGQRRRAEPDWAALARELKRPGVTLMVLWEEYRESCPDGYGYSRFCELFRAFERRLSPVMRQHHVAGDKVFVDYSGKKVAIVDAATGEVREAELFVAVLGASNLTWAEATWTQALPDWIGAHVRMFRFIGGVPRLIVPDNLKSGVHKASFYDPEINRSYGAMADHYGIGVLPARPRRPRDKAKVEAGVRLAQTWILGRLRHHTFFSLAECNAAIRTMLDHLNDRPMRKLGISRRDLFERIERDALAPLPDTDWEYAEWRRVRANLDYHVEVDGFYYSVPHALIRVELDVRITTRTIELFHRGRRVAAHQRRWGGARHGTDPDHMPSAHRRYAEWTPERFRRWAAKIGPNTEGLVTAVLANRPHPEQGFRTCLGILRLYRGIDPARAEAISARALDIGALTYKSVASILTHKLDSAAPGTRTPATLFDHQNLRGSRYFN</sequence>
<dbReference type="InterPro" id="IPR036397">
    <property type="entry name" value="RNaseH_sf"/>
</dbReference>
<reference evidence="4 5" key="1">
    <citation type="submission" date="2017-07" db="EMBL/GenBank/DDBJ databases">
        <title>Draft Genome Sequences of Select Purple Nonsulfur Bacteria.</title>
        <authorList>
            <person name="Lasarre B."/>
            <person name="Mckinlay J.B."/>
        </authorList>
    </citation>
    <scope>NUCLEOTIDE SEQUENCE [LARGE SCALE GENOMIC DNA]</scope>
    <source>
        <strain evidence="4 5">DSM 11907</strain>
    </source>
</reference>
<feature type="domain" description="HTH IS408-type" evidence="2">
    <location>
        <begin position="12"/>
        <end position="93"/>
    </location>
</feature>
<accession>A0A327KKN8</accession>
<evidence type="ECO:0000259" key="3">
    <source>
        <dbReference type="PROSITE" id="PS50994"/>
    </source>
</evidence>
<dbReference type="InterPro" id="IPR017895">
    <property type="entry name" value="HTH_IS408/IS1162_type"/>
</dbReference>
<dbReference type="Pfam" id="PF13384">
    <property type="entry name" value="HTH_23"/>
    <property type="match status" value="1"/>
</dbReference>
<dbReference type="GO" id="GO:0003676">
    <property type="term" value="F:nucleic acid binding"/>
    <property type="evidence" value="ECO:0007669"/>
    <property type="project" value="InterPro"/>
</dbReference>
<feature type="domain" description="Integrase catalytic" evidence="3">
    <location>
        <begin position="129"/>
        <end position="316"/>
    </location>
</feature>
<gene>
    <name evidence="4" type="ORF">CH338_13860</name>
</gene>
<evidence type="ECO:0000259" key="2">
    <source>
        <dbReference type="PROSITE" id="PS50532"/>
    </source>
</evidence>
<dbReference type="GO" id="GO:0015074">
    <property type="term" value="P:DNA integration"/>
    <property type="evidence" value="ECO:0007669"/>
    <property type="project" value="InterPro"/>
</dbReference>
<dbReference type="SUPFAM" id="SSF53098">
    <property type="entry name" value="Ribonuclease H-like"/>
    <property type="match status" value="1"/>
</dbReference>
<keyword evidence="5" id="KW-1185">Reference proteome</keyword>
<dbReference type="Pfam" id="PF22483">
    <property type="entry name" value="Mu-transpos_C_2"/>
    <property type="match status" value="1"/>
</dbReference>
<protein>
    <submittedName>
        <fullName evidence="4">IS21 family transposase</fullName>
    </submittedName>
</protein>
<dbReference type="RefSeq" id="WP_111357758.1">
    <property type="nucleotide sequence ID" value="NZ_NHSK01000152.1"/>
</dbReference>
<dbReference type="OrthoDB" id="2065409at2"/>
<dbReference type="PROSITE" id="PS50532">
    <property type="entry name" value="HTH_IS408"/>
    <property type="match status" value="1"/>
</dbReference>
<dbReference type="InterPro" id="IPR054353">
    <property type="entry name" value="IstA-like_C"/>
</dbReference>
<evidence type="ECO:0000313" key="5">
    <source>
        <dbReference type="Proteomes" id="UP000248863"/>
    </source>
</evidence>
<dbReference type="AlphaFoldDB" id="A0A327KKN8"/>
<dbReference type="PROSITE" id="PS50994">
    <property type="entry name" value="INTEGRASE"/>
    <property type="match status" value="1"/>
</dbReference>
<name>A0A327KKN8_9BRAD</name>
<dbReference type="SUPFAM" id="SSF46689">
    <property type="entry name" value="Homeodomain-like"/>
    <property type="match status" value="1"/>
</dbReference>
<evidence type="ECO:0000256" key="1">
    <source>
        <dbReference type="ARBA" id="ARBA00009277"/>
    </source>
</evidence>
<dbReference type="InterPro" id="IPR012337">
    <property type="entry name" value="RNaseH-like_sf"/>
</dbReference>